<evidence type="ECO:0000313" key="4">
    <source>
        <dbReference type="EMBL" id="MDV3437940.1"/>
    </source>
</evidence>
<organism evidence="5 6">
    <name type="scientific">Metapseudomonas otitidis</name>
    <dbReference type="NCBI Taxonomy" id="319939"/>
    <lineage>
        <taxon>Bacteria</taxon>
        <taxon>Pseudomonadati</taxon>
        <taxon>Pseudomonadota</taxon>
        <taxon>Gammaproteobacteria</taxon>
        <taxon>Pseudomonadales</taxon>
        <taxon>Pseudomonadaceae</taxon>
        <taxon>Metapseudomonas</taxon>
    </lineage>
</organism>
<reference evidence="2 8" key="1">
    <citation type="submission" date="2019-12" db="EMBL/GenBank/DDBJ databases">
        <title>complete genome sequences of Pseudomonas otitidis str. WP8-S17-CRE-03 isolated from wastewater treatment plant effluent.</title>
        <authorList>
            <person name="Sekizuka T."/>
            <person name="Itokawa K."/>
            <person name="Yatsu K."/>
            <person name="Inamine Y."/>
            <person name="Kuroda M."/>
        </authorList>
    </citation>
    <scope>NUCLEOTIDE SEQUENCE [LARGE SCALE GENOMIC DNA]</scope>
    <source>
        <strain evidence="2 8">WP8-S17-CRE-03</strain>
    </source>
</reference>
<dbReference type="AlphaFoldDB" id="A0A1I0TWK1"/>
<keyword evidence="9" id="KW-1185">Reference proteome</keyword>
<dbReference type="GO" id="GO:0035438">
    <property type="term" value="F:cyclic-di-GMP binding"/>
    <property type="evidence" value="ECO:0007669"/>
    <property type="project" value="InterPro"/>
</dbReference>
<dbReference type="Proteomes" id="UP000461288">
    <property type="component" value="Unassembled WGS sequence"/>
</dbReference>
<evidence type="ECO:0000259" key="1">
    <source>
        <dbReference type="Pfam" id="PF07238"/>
    </source>
</evidence>
<dbReference type="InterPro" id="IPR009875">
    <property type="entry name" value="PilZ_domain"/>
</dbReference>
<evidence type="ECO:0000313" key="7">
    <source>
        <dbReference type="Proteomes" id="UP000501237"/>
    </source>
</evidence>
<protein>
    <submittedName>
        <fullName evidence="5">PilZ domain-containing protein</fullName>
    </submittedName>
    <submittedName>
        <fullName evidence="2">Pilus assembly protein</fullName>
    </submittedName>
</protein>
<sequence length="100" mass="11002">MSQNDHRSYSEKRDFIRMQVEAQVVLHHGGREYPALCRDLSSTGMQLEADAHLSIGDKVRVHIPSDHAELKGLDAEAEVVRISAGDDGRMSIGLAITSMS</sequence>
<name>A0A1I0TWK1_9GAMM</name>
<dbReference type="Proteomes" id="UP001273935">
    <property type="component" value="Unassembled WGS sequence"/>
</dbReference>
<reference evidence="4 9" key="4">
    <citation type="submission" date="2023-10" db="EMBL/GenBank/DDBJ databases">
        <title>Pseudomonas otitidis isolated from a paediatric patient with cystic fibrosis in Chile.</title>
        <authorList>
            <person name="Amsteins-Romero L."/>
            <person name="Opazo-Capurro A."/>
            <person name="Matus-Kohler M."/>
            <person name="Gonzalez-Rocha G."/>
        </authorList>
    </citation>
    <scope>NUCLEOTIDE SEQUENCE [LARGE SCALE GENOMIC DNA]</scope>
    <source>
        <strain evidence="4 9">P-714</strain>
    </source>
</reference>
<reference evidence="3 7" key="3">
    <citation type="journal article" date="2020" name="Microbiol. Resour. Announc.">
        <title>Complete genome sequence of Pseudomonas otitidis strain MrB4, isolated from Lake Biwa in Japan.</title>
        <authorList>
            <person name="Miyazaki K."/>
            <person name="Hase E."/>
            <person name="Maruya T."/>
        </authorList>
    </citation>
    <scope>NUCLEOTIDE SEQUENCE [LARGE SCALE GENOMIC DNA]</scope>
    <source>
        <strain evidence="3 7">MrB4</strain>
    </source>
</reference>
<accession>A0A1I0TWK1</accession>
<dbReference type="EMBL" id="AP022213">
    <property type="protein sequence ID" value="BBT17393.1"/>
    <property type="molecule type" value="Genomic_DNA"/>
</dbReference>
<dbReference type="EMBL" id="WTFN01000033">
    <property type="protein sequence ID" value="MWK57287.1"/>
    <property type="molecule type" value="Genomic_DNA"/>
</dbReference>
<dbReference type="STRING" id="319939.SAMN05216263_106192"/>
<evidence type="ECO:0000313" key="8">
    <source>
        <dbReference type="Proteomes" id="UP000515591"/>
    </source>
</evidence>
<evidence type="ECO:0000313" key="6">
    <source>
        <dbReference type="Proteomes" id="UP000461288"/>
    </source>
</evidence>
<dbReference type="EMBL" id="AP022642">
    <property type="protein sequence ID" value="BCA28150.1"/>
    <property type="molecule type" value="Genomic_DNA"/>
</dbReference>
<dbReference type="SUPFAM" id="SSF141371">
    <property type="entry name" value="PilZ domain-like"/>
    <property type="match status" value="1"/>
</dbReference>
<evidence type="ECO:0000313" key="3">
    <source>
        <dbReference type="EMBL" id="BCA28150.1"/>
    </source>
</evidence>
<dbReference type="Pfam" id="PF07238">
    <property type="entry name" value="PilZ"/>
    <property type="match status" value="1"/>
</dbReference>
<reference evidence="5 6" key="2">
    <citation type="submission" date="2019-12" db="EMBL/GenBank/DDBJ databases">
        <title>Draft genome sequence of Pseudomonas otitidis recovered from a chicken carcass.</title>
        <authorList>
            <person name="Vieira T.R."/>
            <person name="Oliviera E.F.C."/>
            <person name="Silva N.M.V."/>
            <person name="Sambrano G.E."/>
            <person name="Cibulski S.P."/>
            <person name="Cardoso M.R.I."/>
        </authorList>
    </citation>
    <scope>NUCLEOTIDE SEQUENCE [LARGE SCALE GENOMIC DNA]</scope>
    <source>
        <strain evidence="5 6">25_K</strain>
    </source>
</reference>
<proteinExistence type="predicted"/>
<gene>
    <name evidence="5" type="ORF">GO594_14990</name>
    <name evidence="3" type="ORF">PtoMrB4_21270</name>
    <name evidence="4" type="ORF">R0G64_00685</name>
    <name evidence="2" type="ORF">WP8S17C03_34420</name>
</gene>
<dbReference type="Proteomes" id="UP000501237">
    <property type="component" value="Chromosome"/>
</dbReference>
<dbReference type="EMBL" id="JAWJUL010000002">
    <property type="protein sequence ID" value="MDV3437940.1"/>
    <property type="molecule type" value="Genomic_DNA"/>
</dbReference>
<feature type="domain" description="PilZ" evidence="1">
    <location>
        <begin position="11"/>
        <end position="99"/>
    </location>
</feature>
<evidence type="ECO:0000313" key="2">
    <source>
        <dbReference type="EMBL" id="BBT17393.1"/>
    </source>
</evidence>
<evidence type="ECO:0000313" key="5">
    <source>
        <dbReference type="EMBL" id="MWK57287.1"/>
    </source>
</evidence>
<dbReference type="KEGG" id="poj:PtoMrB4_21270"/>
<evidence type="ECO:0000313" key="9">
    <source>
        <dbReference type="Proteomes" id="UP001273935"/>
    </source>
</evidence>
<dbReference type="GeneID" id="57397349"/>
<dbReference type="Proteomes" id="UP000515591">
    <property type="component" value="Chromosome"/>
</dbReference>
<dbReference type="RefSeq" id="WP_044404188.1">
    <property type="nucleotide sequence ID" value="NZ_AP022213.1"/>
</dbReference>
<dbReference type="Gene3D" id="2.40.10.220">
    <property type="entry name" value="predicted glycosyltransferase like domains"/>
    <property type="match status" value="1"/>
</dbReference>